<evidence type="ECO:0000313" key="5">
    <source>
        <dbReference type="EMBL" id="QXE92461.1"/>
    </source>
</evidence>
<keyword evidence="1" id="KW-0145">Chemotaxis</keyword>
<evidence type="ECO:0000256" key="2">
    <source>
        <dbReference type="SAM" id="MobiDB-lite"/>
    </source>
</evidence>
<protein>
    <submittedName>
        <fullName evidence="5">PAS domain-containing protein</fullName>
    </submittedName>
</protein>
<feature type="domain" description="CheB-type methylesterase" evidence="3">
    <location>
        <begin position="30"/>
        <end position="216"/>
    </location>
</feature>
<feature type="region of interest" description="Disordered" evidence="2">
    <location>
        <begin position="680"/>
        <end position="714"/>
    </location>
</feature>
<proteinExistence type="predicted"/>
<keyword evidence="1" id="KW-0378">Hydrolase</keyword>
<organism evidence="5 6">
    <name type="scientific">Geomonas subterranea</name>
    <dbReference type="NCBI Taxonomy" id="2847989"/>
    <lineage>
        <taxon>Bacteria</taxon>
        <taxon>Pseudomonadati</taxon>
        <taxon>Thermodesulfobacteriota</taxon>
        <taxon>Desulfuromonadia</taxon>
        <taxon>Geobacterales</taxon>
        <taxon>Geobacteraceae</taxon>
        <taxon>Geomonas</taxon>
    </lineage>
</organism>
<evidence type="ECO:0000259" key="3">
    <source>
        <dbReference type="PROSITE" id="PS50122"/>
    </source>
</evidence>
<dbReference type="Pfam" id="PF13596">
    <property type="entry name" value="PAS_10"/>
    <property type="match status" value="1"/>
</dbReference>
<dbReference type="InterPro" id="IPR050903">
    <property type="entry name" value="Bact_Chemotaxis_MeTrfase"/>
</dbReference>
<gene>
    <name evidence="5" type="ORF">KP001_08035</name>
</gene>
<dbReference type="CDD" id="cd02440">
    <property type="entry name" value="AdoMet_MTases"/>
    <property type="match status" value="1"/>
</dbReference>
<feature type="compositionally biased region" description="Basic and acidic residues" evidence="2">
    <location>
        <begin position="680"/>
        <end position="696"/>
    </location>
</feature>
<dbReference type="Pfam" id="PF01339">
    <property type="entry name" value="CheB_methylest"/>
    <property type="match status" value="1"/>
</dbReference>
<feature type="active site" evidence="1">
    <location>
        <position position="39"/>
    </location>
</feature>
<dbReference type="EMBL" id="CP077683">
    <property type="protein sequence ID" value="QXE92461.1"/>
    <property type="molecule type" value="Genomic_DNA"/>
</dbReference>
<dbReference type="CDD" id="cd16434">
    <property type="entry name" value="CheB-CheR_fusion"/>
    <property type="match status" value="1"/>
</dbReference>
<dbReference type="PANTHER" id="PTHR24422">
    <property type="entry name" value="CHEMOTAXIS PROTEIN METHYLTRANSFERASE"/>
    <property type="match status" value="1"/>
</dbReference>
<keyword evidence="6" id="KW-1185">Reference proteome</keyword>
<dbReference type="PROSITE" id="PS50122">
    <property type="entry name" value="CHEB"/>
    <property type="match status" value="1"/>
</dbReference>
<dbReference type="RefSeq" id="WP_217289013.1">
    <property type="nucleotide sequence ID" value="NZ_CP077683.1"/>
</dbReference>
<evidence type="ECO:0000256" key="1">
    <source>
        <dbReference type="PROSITE-ProRule" id="PRU00050"/>
    </source>
</evidence>
<evidence type="ECO:0000313" key="6">
    <source>
        <dbReference type="Proteomes" id="UP000683559"/>
    </source>
</evidence>
<feature type="region of interest" description="Disordered" evidence="2">
    <location>
        <begin position="644"/>
        <end position="664"/>
    </location>
</feature>
<dbReference type="InterPro" id="IPR022642">
    <property type="entry name" value="CheR_C"/>
</dbReference>
<accession>A0ABX8LNG7</accession>
<dbReference type="InterPro" id="IPR000673">
    <property type="entry name" value="Sig_transdc_resp-reg_Me-estase"/>
</dbReference>
<dbReference type="Proteomes" id="UP000683559">
    <property type="component" value="Chromosome"/>
</dbReference>
<feature type="domain" description="CheR-type methyltransferase" evidence="4">
    <location>
        <begin position="234"/>
        <end position="494"/>
    </location>
</feature>
<dbReference type="Pfam" id="PF03705">
    <property type="entry name" value="CheR_N"/>
    <property type="match status" value="1"/>
</dbReference>
<dbReference type="SMART" id="SM00138">
    <property type="entry name" value="MeTrc"/>
    <property type="match status" value="1"/>
</dbReference>
<dbReference type="Pfam" id="PF01739">
    <property type="entry name" value="CheR"/>
    <property type="match status" value="1"/>
</dbReference>
<feature type="active site" evidence="1">
    <location>
        <position position="66"/>
    </location>
</feature>
<evidence type="ECO:0000259" key="4">
    <source>
        <dbReference type="PROSITE" id="PS50123"/>
    </source>
</evidence>
<name>A0ABX8LNG7_9BACT</name>
<dbReference type="PANTHER" id="PTHR24422:SF27">
    <property type="entry name" value="PROTEIN-GLUTAMATE O-METHYLTRANSFERASE"/>
    <property type="match status" value="1"/>
</dbReference>
<feature type="active site" evidence="1">
    <location>
        <position position="158"/>
    </location>
</feature>
<feature type="compositionally biased region" description="Basic and acidic residues" evidence="2">
    <location>
        <begin position="9"/>
        <end position="26"/>
    </location>
</feature>
<sequence>MRKTSTPTSRDDKPDKPSTRDTSLRRDNIPFPIVGIGASAGGLEALEQFLRWMPRDSGLALVIVQHLDPTHKGIMPELLQRITAMEVFQVRERMRVRPNCVYVIPPNRDMSILHGVLHLFEPTTPRGLRLPIDFFLRSLAEDRQERSIGVILSGMGSDGTMGLRAIKEKAGLALVQDPASAKFDSMPRSAIDAGLADLVAPVEDLPGKIVDYLRHAIIISKADYPLEDKDPSSLEKVLILLRAKTGHDFSLYKKNTLYRRIERRMGIHQIDRIATYVRYLQENVHEVGLLFSELLIGVTSFFRDPEAWELLGEQAIPALLADRRGGLRAWSAGCSTGEEAYSLAITFKEAVERLKPEAGFTLQIFATDLDPDAIDRARQGVYPANIAADVSEERLRRFFVKEESGFRIGTEIREMVTFATQNLIMDPPFTKLDVLICRNLLIYLTPEVQKKLLPLFHYSLNPGGVLFLGSAESLNSSADLFTALNTKSRIFRRRETVMSNEPLAFPPSFVPPQPGVAKELPMPKPATNLQSLADRLLLQHFSPPAVLVNDKGDILYISGRTGKYLEPAAGKANWNIFAMAREGLSYDLRIAFEKALMQKEAVVLKGVKIAGGSGTQTVDVTVRAIEEPEALSGMVMIVFIDQATPPGGRRSTRSKASPSDHARVVELEQELQQLRERLQTTREEMQSSQEELKSANEELQSTNEELQSTNEELTTSKEEMQSLNEELQTVNAEQQSKMDELARMNNDMRNLLNSTEIATVFLDNDFRIRRFTKGVNKLFKLIPGDVGRPLGDIVSHLHYPQIIEEAEEVLRTLVFSERQIATNNGGWYLVRIMPYRTMEEVIDGVVITFSDITAAKALEAGLREEIARLEKLVAAGSPL</sequence>
<dbReference type="InterPro" id="IPR000780">
    <property type="entry name" value="CheR_MeTrfase"/>
</dbReference>
<reference evidence="5 6" key="1">
    <citation type="submission" date="2021-06" db="EMBL/GenBank/DDBJ databases">
        <title>Gemonas diversity in paddy soil.</title>
        <authorList>
            <person name="Liu G."/>
        </authorList>
    </citation>
    <scope>NUCLEOTIDE SEQUENCE [LARGE SCALE GENOMIC DNA]</scope>
    <source>
        <strain evidence="5 6">RG2</strain>
    </source>
</reference>
<dbReference type="InterPro" id="IPR022641">
    <property type="entry name" value="CheR_N"/>
</dbReference>
<feature type="region of interest" description="Disordered" evidence="2">
    <location>
        <begin position="1"/>
        <end position="26"/>
    </location>
</feature>
<dbReference type="PROSITE" id="PS50123">
    <property type="entry name" value="CHER"/>
    <property type="match status" value="1"/>
</dbReference>
<feature type="compositionally biased region" description="Polar residues" evidence="2">
    <location>
        <begin position="697"/>
        <end position="713"/>
    </location>
</feature>